<feature type="coiled-coil region" evidence="1">
    <location>
        <begin position="233"/>
        <end position="267"/>
    </location>
</feature>
<reference evidence="4 5" key="1">
    <citation type="submission" date="2014-08" db="EMBL/GenBank/DDBJ databases">
        <title>Methylacidiphilum kamchatkense strain Kam1 draft genome sequence.</title>
        <authorList>
            <person name="Birkeland N.-K."/>
            <person name="Erikstad H.A."/>
        </authorList>
    </citation>
    <scope>NUCLEOTIDE SEQUENCE [LARGE SCALE GENOMIC DNA]</scope>
    <source>
        <strain evidence="4 5">Kam1</strain>
    </source>
</reference>
<keyword evidence="5" id="KW-1185">Reference proteome</keyword>
<comment type="caution">
    <text evidence="4">The sequence shown here is derived from an EMBL/GenBank/DDBJ whole genome shotgun (WGS) entry which is preliminary data.</text>
</comment>
<feature type="compositionally biased region" description="Polar residues" evidence="2">
    <location>
        <begin position="90"/>
        <end position="103"/>
    </location>
</feature>
<evidence type="ECO:0000256" key="3">
    <source>
        <dbReference type="SAM" id="Phobius"/>
    </source>
</evidence>
<keyword evidence="3" id="KW-0812">Transmembrane</keyword>
<evidence type="ECO:0000256" key="1">
    <source>
        <dbReference type="SAM" id="Coils"/>
    </source>
</evidence>
<organism evidence="4 5">
    <name type="scientific">Methylacidiphilum kamchatkense Kam1</name>
    <dbReference type="NCBI Taxonomy" id="1202785"/>
    <lineage>
        <taxon>Bacteria</taxon>
        <taxon>Pseudomonadati</taxon>
        <taxon>Verrucomicrobiota</taxon>
        <taxon>Methylacidiphilae</taxon>
        <taxon>Methylacidiphilales</taxon>
        <taxon>Methylacidiphilaceae</taxon>
        <taxon>Methylacidiphilum (ex Ratnadevi et al. 2023)</taxon>
    </lineage>
</organism>
<dbReference type="RefSeq" id="WP_039721014.1">
    <property type="nucleotide sequence ID" value="NZ_JQNX01000002.1"/>
</dbReference>
<feature type="transmembrane region" description="Helical" evidence="3">
    <location>
        <begin position="164"/>
        <end position="185"/>
    </location>
</feature>
<name>A0ABR5A018_9BACT</name>
<feature type="compositionally biased region" description="Low complexity" evidence="2">
    <location>
        <begin position="64"/>
        <end position="84"/>
    </location>
</feature>
<keyword evidence="3" id="KW-0472">Membrane</keyword>
<feature type="compositionally biased region" description="Basic and acidic residues" evidence="2">
    <location>
        <begin position="1"/>
        <end position="11"/>
    </location>
</feature>
<proteinExistence type="predicted"/>
<feature type="coiled-coil region" evidence="1">
    <location>
        <begin position="360"/>
        <end position="437"/>
    </location>
</feature>
<keyword evidence="3" id="KW-1133">Transmembrane helix</keyword>
<dbReference type="EMBL" id="JQNX01000002">
    <property type="protein sequence ID" value="KIE59125.1"/>
    <property type="molecule type" value="Genomic_DNA"/>
</dbReference>
<protein>
    <submittedName>
        <fullName evidence="4">Uncharacterized protein</fullName>
    </submittedName>
</protein>
<feature type="region of interest" description="Disordered" evidence="2">
    <location>
        <begin position="1"/>
        <end position="152"/>
    </location>
</feature>
<feature type="compositionally biased region" description="Basic and acidic residues" evidence="2">
    <location>
        <begin position="107"/>
        <end position="127"/>
    </location>
</feature>
<evidence type="ECO:0000256" key="2">
    <source>
        <dbReference type="SAM" id="MobiDB-lite"/>
    </source>
</evidence>
<evidence type="ECO:0000313" key="5">
    <source>
        <dbReference type="Proteomes" id="UP000031594"/>
    </source>
</evidence>
<gene>
    <name evidence="4" type="ORF">A946_03675</name>
</gene>
<keyword evidence="1" id="KW-0175">Coiled coil</keyword>
<sequence length="522" mass="60149">MDFEELPKNADRYYFSSPAKGKLKDANSQSKGSSPRKVGPRNLLPPHLSIQNKKHPPPRKLGFAPTSHPPTEASTTSSSTASTTGKISFPSHTNHSSFASTSPKFPKGPDNKRQSPPDFILDREIRKVHPPPKYATSKPLSPDQSNKEITKPSTFSSRRKWISILLRIFLYIGILAAGVGAYYSLRETRIEGWVAVKDITLPNEIYLVYDFSGDIKALRDNYLTTIGPCQEDIQNKKENLKKARTDITALNERLRLLKQQEQVAETEIQVVAKEYQEKADHLWKNEGVLLDQEYDKKLAELEDRFKERAQQLGIDFTISSAEARSPEAWVNAYNLALYNPPPEIDPAKERLWAEEELKKWHNFEKENEAKREELKRLTKEIQSEVGPKIQALREQILRLQSRIKDSELEIAPLEQEYANNERELLEAEETERKIKERFLKDLEKIPTNSIREKIPLSKDGHFEWRRLDQNPKIPPGRYFLWIAIKKEGKVWWSLFSFPVNAFSLTEIIVLPESFIPIDSLLK</sequence>
<dbReference type="Proteomes" id="UP000031594">
    <property type="component" value="Unassembled WGS sequence"/>
</dbReference>
<accession>A0ABR5A018</accession>
<evidence type="ECO:0000313" key="4">
    <source>
        <dbReference type="EMBL" id="KIE59125.1"/>
    </source>
</evidence>